<dbReference type="GO" id="GO:0015293">
    <property type="term" value="F:symporter activity"/>
    <property type="evidence" value="ECO:0007669"/>
    <property type="project" value="UniProtKB-KW"/>
</dbReference>
<evidence type="ECO:0000256" key="7">
    <source>
        <dbReference type="ARBA" id="ARBA00023136"/>
    </source>
</evidence>
<dbReference type="PROSITE" id="PS50850">
    <property type="entry name" value="MFS"/>
    <property type="match status" value="1"/>
</dbReference>
<dbReference type="InterPro" id="IPR020846">
    <property type="entry name" value="MFS_dom"/>
</dbReference>
<name>A0A239N338_9NOCA</name>
<evidence type="ECO:0000256" key="6">
    <source>
        <dbReference type="ARBA" id="ARBA00022989"/>
    </source>
</evidence>
<keyword evidence="4 8" id="KW-0812">Transmembrane</keyword>
<evidence type="ECO:0000256" key="4">
    <source>
        <dbReference type="ARBA" id="ARBA00022692"/>
    </source>
</evidence>
<dbReference type="Proteomes" id="UP000198327">
    <property type="component" value="Unassembled WGS sequence"/>
</dbReference>
<evidence type="ECO:0000313" key="10">
    <source>
        <dbReference type="EMBL" id="SNT48883.1"/>
    </source>
</evidence>
<feature type="transmembrane region" description="Helical" evidence="8">
    <location>
        <begin position="277"/>
        <end position="295"/>
    </location>
</feature>
<feature type="transmembrane region" description="Helical" evidence="8">
    <location>
        <begin position="307"/>
        <end position="326"/>
    </location>
</feature>
<keyword evidence="5" id="KW-0769">Symport</keyword>
<evidence type="ECO:0000256" key="8">
    <source>
        <dbReference type="SAM" id="Phobius"/>
    </source>
</evidence>
<feature type="transmembrane region" description="Helical" evidence="8">
    <location>
        <begin position="402"/>
        <end position="420"/>
    </location>
</feature>
<feature type="transmembrane region" description="Helical" evidence="8">
    <location>
        <begin position="191"/>
        <end position="210"/>
    </location>
</feature>
<evidence type="ECO:0000313" key="11">
    <source>
        <dbReference type="Proteomes" id="UP000198327"/>
    </source>
</evidence>
<protein>
    <submittedName>
        <fullName evidence="10">MFS transporter, MHS family, proline/betaine transporter</fullName>
    </submittedName>
</protein>
<organism evidence="10 11">
    <name type="scientific">Rhodococcoides kyotonense</name>
    <dbReference type="NCBI Taxonomy" id="398843"/>
    <lineage>
        <taxon>Bacteria</taxon>
        <taxon>Bacillati</taxon>
        <taxon>Actinomycetota</taxon>
        <taxon>Actinomycetes</taxon>
        <taxon>Mycobacteriales</taxon>
        <taxon>Nocardiaceae</taxon>
        <taxon>Rhodococcoides</taxon>
    </lineage>
</organism>
<keyword evidence="3" id="KW-1003">Cell membrane</keyword>
<dbReference type="RefSeq" id="WP_089252277.1">
    <property type="nucleotide sequence ID" value="NZ_FZOW01000027.1"/>
</dbReference>
<evidence type="ECO:0000256" key="2">
    <source>
        <dbReference type="ARBA" id="ARBA00022448"/>
    </source>
</evidence>
<dbReference type="InterPro" id="IPR036259">
    <property type="entry name" value="MFS_trans_sf"/>
</dbReference>
<dbReference type="InterPro" id="IPR051084">
    <property type="entry name" value="H+-coupled_symporters"/>
</dbReference>
<evidence type="ECO:0000256" key="1">
    <source>
        <dbReference type="ARBA" id="ARBA00004651"/>
    </source>
</evidence>
<dbReference type="EMBL" id="FZOW01000027">
    <property type="protein sequence ID" value="SNT48883.1"/>
    <property type="molecule type" value="Genomic_DNA"/>
</dbReference>
<feature type="transmembrane region" description="Helical" evidence="8">
    <location>
        <begin position="157"/>
        <end position="185"/>
    </location>
</feature>
<dbReference type="OrthoDB" id="8953821at2"/>
<feature type="transmembrane region" description="Helical" evidence="8">
    <location>
        <begin position="91"/>
        <end position="112"/>
    </location>
</feature>
<dbReference type="Gene3D" id="1.20.1250.20">
    <property type="entry name" value="MFS general substrate transporter like domains"/>
    <property type="match status" value="2"/>
</dbReference>
<evidence type="ECO:0000256" key="5">
    <source>
        <dbReference type="ARBA" id="ARBA00022847"/>
    </source>
</evidence>
<dbReference type="PANTHER" id="PTHR43528:SF1">
    <property type="entry name" value="ALPHA-KETOGLUTARATE PERMEASE"/>
    <property type="match status" value="1"/>
</dbReference>
<dbReference type="AlphaFoldDB" id="A0A239N338"/>
<evidence type="ECO:0000256" key="3">
    <source>
        <dbReference type="ARBA" id="ARBA00022475"/>
    </source>
</evidence>
<proteinExistence type="predicted"/>
<feature type="transmembrane region" description="Helical" evidence="8">
    <location>
        <begin position="244"/>
        <end position="265"/>
    </location>
</feature>
<accession>A0A239N338</accession>
<dbReference type="GO" id="GO:0005886">
    <property type="term" value="C:plasma membrane"/>
    <property type="evidence" value="ECO:0007669"/>
    <property type="project" value="UniProtKB-SubCell"/>
</dbReference>
<dbReference type="PANTHER" id="PTHR43528">
    <property type="entry name" value="ALPHA-KETOGLUTARATE PERMEASE"/>
    <property type="match status" value="1"/>
</dbReference>
<gene>
    <name evidence="10" type="ORF">SAMN05421642_12747</name>
</gene>
<feature type="transmembrane region" description="Helical" evidence="8">
    <location>
        <begin position="55"/>
        <end position="79"/>
    </location>
</feature>
<reference evidence="11" key="1">
    <citation type="submission" date="2017-06" db="EMBL/GenBank/DDBJ databases">
        <authorList>
            <person name="Varghese N."/>
            <person name="Submissions S."/>
        </authorList>
    </citation>
    <scope>NUCLEOTIDE SEQUENCE [LARGE SCALE GENOMIC DNA]</scope>
    <source>
        <strain evidence="11">JCM 23211</strain>
    </source>
</reference>
<feature type="transmembrane region" description="Helical" evidence="8">
    <location>
        <begin position="332"/>
        <end position="356"/>
    </location>
</feature>
<sequence>MSIRDIEPTVKDKAGMRRVVVAGGLGTLIEYYDYALYGYVASIIAPLFFPDEDPVAALLYTLALFALSYVIRPLGGIYFGWMGDKYGRRRALMVTIIGIGIASTAIGLLPTYATVGVFAPILLFIVRVAQGFFAGGEVGGAATVIAEAAPRGQKSRYAAFVPMGTNGGFAIASATVGIVSGVLAADQLSDWGWRIPFLIALPLTVMCYFARRSLPDIDHNVSKSSEGFPLVSALKSYPKPLMQAISLGIGVQGAAYIGSTFIAIYLVTNLGYPRAPIYWITAGVTVFAVLLMPFTGRLADRIGTTKVATIGLAGYAITTYPALVLMDLHNLAIAAVGYGLIMVNMAFLQVASYTITPQLFDDEVRYTGTALATNISVVIAGGTAPFIATWLVDQTDNLRSPYFFVLTTSVIGLLAVLTIWKAGKAQSPVRTAEPSILKAGESSGD</sequence>
<dbReference type="Pfam" id="PF07690">
    <property type="entry name" value="MFS_1"/>
    <property type="match status" value="1"/>
</dbReference>
<keyword evidence="11" id="KW-1185">Reference proteome</keyword>
<evidence type="ECO:0000259" key="9">
    <source>
        <dbReference type="PROSITE" id="PS50850"/>
    </source>
</evidence>
<feature type="transmembrane region" description="Helical" evidence="8">
    <location>
        <begin position="20"/>
        <end position="49"/>
    </location>
</feature>
<keyword evidence="2" id="KW-0813">Transport</keyword>
<keyword evidence="6 8" id="KW-1133">Transmembrane helix</keyword>
<dbReference type="InterPro" id="IPR011701">
    <property type="entry name" value="MFS"/>
</dbReference>
<feature type="domain" description="Major facilitator superfamily (MFS) profile" evidence="9">
    <location>
        <begin position="19"/>
        <end position="424"/>
    </location>
</feature>
<comment type="subcellular location">
    <subcellularLocation>
        <location evidence="1">Cell membrane</location>
        <topology evidence="1">Multi-pass membrane protein</topology>
    </subcellularLocation>
</comment>
<dbReference type="SUPFAM" id="SSF103473">
    <property type="entry name" value="MFS general substrate transporter"/>
    <property type="match status" value="1"/>
</dbReference>
<feature type="transmembrane region" description="Helical" evidence="8">
    <location>
        <begin position="368"/>
        <end position="390"/>
    </location>
</feature>
<keyword evidence="7 8" id="KW-0472">Membrane</keyword>
<feature type="transmembrane region" description="Helical" evidence="8">
    <location>
        <begin position="118"/>
        <end position="145"/>
    </location>
</feature>